<dbReference type="FunFam" id="1.25.40.10:FF:000366">
    <property type="entry name" value="Pentatricopeptide (PPR) repeat-containing protein"/>
    <property type="match status" value="1"/>
</dbReference>
<evidence type="ECO:0000313" key="4">
    <source>
        <dbReference type="EMBL" id="KAJ4958190.1"/>
    </source>
</evidence>
<dbReference type="GO" id="GO:0008270">
    <property type="term" value="F:zinc ion binding"/>
    <property type="evidence" value="ECO:0007669"/>
    <property type="project" value="InterPro"/>
</dbReference>
<dbReference type="Proteomes" id="UP001141806">
    <property type="component" value="Unassembled WGS sequence"/>
</dbReference>
<feature type="repeat" description="PPR" evidence="2">
    <location>
        <begin position="255"/>
        <end position="285"/>
    </location>
</feature>
<proteinExistence type="predicted"/>
<dbReference type="Pfam" id="PF01535">
    <property type="entry name" value="PPR"/>
    <property type="match status" value="3"/>
</dbReference>
<dbReference type="Pfam" id="PF20430">
    <property type="entry name" value="Eplus_motif"/>
    <property type="match status" value="1"/>
</dbReference>
<feature type="repeat" description="PPR" evidence="2">
    <location>
        <begin position="220"/>
        <end position="254"/>
    </location>
</feature>
<accession>A0A9Q0K182</accession>
<reference evidence="4" key="1">
    <citation type="journal article" date="2023" name="Plant J.">
        <title>The genome of the king protea, Protea cynaroides.</title>
        <authorList>
            <person name="Chang J."/>
            <person name="Duong T.A."/>
            <person name="Schoeman C."/>
            <person name="Ma X."/>
            <person name="Roodt D."/>
            <person name="Barker N."/>
            <person name="Li Z."/>
            <person name="Van de Peer Y."/>
            <person name="Mizrachi E."/>
        </authorList>
    </citation>
    <scope>NUCLEOTIDE SEQUENCE</scope>
    <source>
        <tissue evidence="4">Young leaves</tissue>
    </source>
</reference>
<name>A0A9Q0K182_9MAGN</name>
<dbReference type="OrthoDB" id="185373at2759"/>
<dbReference type="FunFam" id="1.25.40.10:FF:000970">
    <property type="entry name" value="Pentatricopeptide repeat-containing protein At3g26630, chloroplastic"/>
    <property type="match status" value="1"/>
</dbReference>
<evidence type="ECO:0000313" key="5">
    <source>
        <dbReference type="Proteomes" id="UP001141806"/>
    </source>
</evidence>
<feature type="repeat" description="PPR" evidence="2">
    <location>
        <begin position="286"/>
        <end position="320"/>
    </location>
</feature>
<dbReference type="Pfam" id="PF20431">
    <property type="entry name" value="E_motif"/>
    <property type="match status" value="1"/>
</dbReference>
<dbReference type="InterPro" id="IPR046848">
    <property type="entry name" value="E_motif"/>
</dbReference>
<dbReference type="EMBL" id="JAMYWD010000010">
    <property type="protein sequence ID" value="KAJ4958190.1"/>
    <property type="molecule type" value="Genomic_DNA"/>
</dbReference>
<evidence type="ECO:0000259" key="3">
    <source>
        <dbReference type="Pfam" id="PF14432"/>
    </source>
</evidence>
<keyword evidence="1" id="KW-0677">Repeat</keyword>
<comment type="caution">
    <text evidence="4">The sequence shown here is derived from an EMBL/GenBank/DDBJ whole genome shotgun (WGS) entry which is preliminary data.</text>
</comment>
<dbReference type="PROSITE" id="PS51375">
    <property type="entry name" value="PPR"/>
    <property type="match status" value="7"/>
</dbReference>
<gene>
    <name evidence="4" type="ORF">NE237_025301</name>
</gene>
<keyword evidence="5" id="KW-1185">Reference proteome</keyword>
<evidence type="ECO:0000256" key="2">
    <source>
        <dbReference type="PROSITE-ProRule" id="PRU00708"/>
    </source>
</evidence>
<evidence type="ECO:0000256" key="1">
    <source>
        <dbReference type="ARBA" id="ARBA00022737"/>
    </source>
</evidence>
<dbReference type="Pfam" id="PF13041">
    <property type="entry name" value="PPR_2"/>
    <property type="match status" value="4"/>
</dbReference>
<dbReference type="FunFam" id="1.25.40.10:FF:000073">
    <property type="entry name" value="Pentatricopeptide repeat-containing protein chloroplastic"/>
    <property type="match status" value="1"/>
</dbReference>
<dbReference type="GO" id="GO:0009451">
    <property type="term" value="P:RNA modification"/>
    <property type="evidence" value="ECO:0007669"/>
    <property type="project" value="InterPro"/>
</dbReference>
<organism evidence="4 5">
    <name type="scientific">Protea cynaroides</name>
    <dbReference type="NCBI Taxonomy" id="273540"/>
    <lineage>
        <taxon>Eukaryota</taxon>
        <taxon>Viridiplantae</taxon>
        <taxon>Streptophyta</taxon>
        <taxon>Embryophyta</taxon>
        <taxon>Tracheophyta</taxon>
        <taxon>Spermatophyta</taxon>
        <taxon>Magnoliopsida</taxon>
        <taxon>Proteales</taxon>
        <taxon>Proteaceae</taxon>
        <taxon>Protea</taxon>
    </lineage>
</organism>
<dbReference type="InterPro" id="IPR046960">
    <property type="entry name" value="PPR_At4g14850-like_plant"/>
</dbReference>
<dbReference type="InterPro" id="IPR046849">
    <property type="entry name" value="E2_motif"/>
</dbReference>
<dbReference type="SUPFAM" id="SSF48452">
    <property type="entry name" value="TPR-like"/>
    <property type="match status" value="1"/>
</dbReference>
<dbReference type="GO" id="GO:0003723">
    <property type="term" value="F:RNA binding"/>
    <property type="evidence" value="ECO:0007669"/>
    <property type="project" value="InterPro"/>
</dbReference>
<feature type="repeat" description="PPR" evidence="2">
    <location>
        <begin position="119"/>
        <end position="153"/>
    </location>
</feature>
<sequence>MKVKQKLREAVDLLYSRGCAGPEAYSRLLLECFRTADADQARRLQSHMQLHSFAPDNTFFHNRLLQIYAKSGNVSDAQHLFERMSRRDVFSWNALLSAYSKSGSVNDLLALFNQMPTYDTVSYNTIISGLVGHGCCNKAFDFFSRMQGEGFEPTDHTHVSVLNASSQLLDLKLGRQIHGWITSRNLRENVFVWNSLIDMYIRCGEIDLARWLFDRMDTRNIVSWNSMIYGHLRNGQPKKSIDLFHDMSFSGIKPDLVTVSSVLGAFLQIGTIEEAERLFREIEKRDQVCWTTMIVGYSQNGKEEDALTLFNEMLLDDIKPDGFTISSVVNVCARLASLDRGKVLHGKTILLGLEDDLLVSSALVDMYSKCGDTTDAWIVFKMMPSRNVVSWNAIIVGYAQNGLDQEALGLYQRMLQEKMKPDNITFVGVLSACSHAGLIECGWRYFHSMTELHGMKPTLDHYTCMINLLGRSGYMKEAVDIIQGMPDEPNNLIWSTLLFVSALNKDIEHGELAARHLFELEPLNAAPYIMLSNMYAASGRWDGMASLRSLMKDRNIRKIAAYSWIEIDNKVHKFVSDDRTHPQTDKIYNKLNGLIKKLQEAGFAPDTNLVLHDVSEEEKFESICYHSEKLALSFGLISKPLGTIPIRIVKNIRVCSDCHLFMKFVSRITQRSIVLRDSNRFHHFDNGQCSCRDSW</sequence>
<dbReference type="InterPro" id="IPR002885">
    <property type="entry name" value="PPR_rpt"/>
</dbReference>
<feature type="repeat" description="PPR" evidence="2">
    <location>
        <begin position="189"/>
        <end position="219"/>
    </location>
</feature>
<dbReference type="NCBIfam" id="TIGR00756">
    <property type="entry name" value="PPR"/>
    <property type="match status" value="6"/>
</dbReference>
<dbReference type="Pfam" id="PF14432">
    <property type="entry name" value="DYW_deaminase"/>
    <property type="match status" value="1"/>
</dbReference>
<dbReference type="PANTHER" id="PTHR47926">
    <property type="entry name" value="PENTATRICOPEPTIDE REPEAT-CONTAINING PROTEIN"/>
    <property type="match status" value="1"/>
</dbReference>
<feature type="domain" description="DYW" evidence="3">
    <location>
        <begin position="602"/>
        <end position="695"/>
    </location>
</feature>
<dbReference type="Gene3D" id="1.25.40.10">
    <property type="entry name" value="Tetratricopeptide repeat domain"/>
    <property type="match status" value="4"/>
</dbReference>
<dbReference type="InterPro" id="IPR032867">
    <property type="entry name" value="DYW_dom"/>
</dbReference>
<dbReference type="InterPro" id="IPR011990">
    <property type="entry name" value="TPR-like_helical_dom_sf"/>
</dbReference>
<dbReference type="FunFam" id="1.25.40.10:FF:000442">
    <property type="entry name" value="Pentatricopeptide repeat-containing protein At3g49710"/>
    <property type="match status" value="1"/>
</dbReference>
<dbReference type="PANTHER" id="PTHR47926:SF471">
    <property type="entry name" value="DYW DOMAIN-CONTAINING PROTEIN"/>
    <property type="match status" value="1"/>
</dbReference>
<feature type="repeat" description="PPR" evidence="2">
    <location>
        <begin position="387"/>
        <end position="421"/>
    </location>
</feature>
<protein>
    <recommendedName>
        <fullName evidence="3">DYW domain-containing protein</fullName>
    </recommendedName>
</protein>
<dbReference type="AlphaFoldDB" id="A0A9Q0K182"/>
<feature type="repeat" description="PPR" evidence="2">
    <location>
        <begin position="57"/>
        <end position="91"/>
    </location>
</feature>